<keyword evidence="4 7" id="KW-1133">Transmembrane helix</keyword>
<evidence type="ECO:0000313" key="10">
    <source>
        <dbReference type="Proteomes" id="UP001212411"/>
    </source>
</evidence>
<name>A0AAE9W6S1_9SCHI</name>
<comment type="similarity">
    <text evidence="6">Belongs to the major facilitator superfamily. Allantoate permease family.</text>
</comment>
<dbReference type="KEGG" id="som:SOMG_00070"/>
<dbReference type="EMBL" id="CP115611">
    <property type="protein sequence ID" value="WBW70633.1"/>
    <property type="molecule type" value="Genomic_DNA"/>
</dbReference>
<evidence type="ECO:0000256" key="5">
    <source>
        <dbReference type="ARBA" id="ARBA00023136"/>
    </source>
</evidence>
<dbReference type="Gene3D" id="1.20.1250.20">
    <property type="entry name" value="MFS general substrate transporter like domains"/>
    <property type="match status" value="2"/>
</dbReference>
<evidence type="ECO:0000256" key="6">
    <source>
        <dbReference type="ARBA" id="ARBA00037968"/>
    </source>
</evidence>
<dbReference type="InterPro" id="IPR011701">
    <property type="entry name" value="MFS"/>
</dbReference>
<feature type="transmembrane region" description="Helical" evidence="7">
    <location>
        <begin position="56"/>
        <end position="73"/>
    </location>
</feature>
<feature type="transmembrane region" description="Helical" evidence="7">
    <location>
        <begin position="97"/>
        <end position="118"/>
    </location>
</feature>
<dbReference type="CDD" id="cd17327">
    <property type="entry name" value="MFS_FEN2_like"/>
    <property type="match status" value="1"/>
</dbReference>
<evidence type="ECO:0000313" key="9">
    <source>
        <dbReference type="EMBL" id="WBW70633.1"/>
    </source>
</evidence>
<dbReference type="AlphaFoldDB" id="A0AAE9W6S1"/>
<evidence type="ECO:0000256" key="7">
    <source>
        <dbReference type="SAM" id="Phobius"/>
    </source>
</evidence>
<keyword evidence="10" id="KW-1185">Reference proteome</keyword>
<evidence type="ECO:0000256" key="3">
    <source>
        <dbReference type="ARBA" id="ARBA00022692"/>
    </source>
</evidence>
<dbReference type="InterPro" id="IPR036259">
    <property type="entry name" value="MFS_trans_sf"/>
</dbReference>
<feature type="transmembrane region" description="Helical" evidence="7">
    <location>
        <begin position="352"/>
        <end position="372"/>
    </location>
</feature>
<dbReference type="PANTHER" id="PTHR43791">
    <property type="entry name" value="PERMEASE-RELATED"/>
    <property type="match status" value="1"/>
</dbReference>
<dbReference type="GO" id="GO:0016020">
    <property type="term" value="C:membrane"/>
    <property type="evidence" value="ECO:0007669"/>
    <property type="project" value="UniProtKB-SubCell"/>
</dbReference>
<feature type="transmembrane region" description="Helical" evidence="7">
    <location>
        <begin position="378"/>
        <end position="403"/>
    </location>
</feature>
<organism evidence="9 10">
    <name type="scientific">Schizosaccharomyces osmophilus</name>
    <dbReference type="NCBI Taxonomy" id="2545709"/>
    <lineage>
        <taxon>Eukaryota</taxon>
        <taxon>Fungi</taxon>
        <taxon>Dikarya</taxon>
        <taxon>Ascomycota</taxon>
        <taxon>Taphrinomycotina</taxon>
        <taxon>Schizosaccharomycetes</taxon>
        <taxon>Schizosaccharomycetales</taxon>
        <taxon>Schizosaccharomycetaceae</taxon>
        <taxon>Schizosaccharomyces</taxon>
    </lineage>
</organism>
<dbReference type="InterPro" id="IPR020846">
    <property type="entry name" value="MFS_dom"/>
</dbReference>
<dbReference type="PROSITE" id="PS50850">
    <property type="entry name" value="MFS"/>
    <property type="match status" value="1"/>
</dbReference>
<accession>A0AAE9W6S1</accession>
<evidence type="ECO:0000256" key="4">
    <source>
        <dbReference type="ARBA" id="ARBA00022989"/>
    </source>
</evidence>
<feature type="transmembrane region" description="Helical" evidence="7">
    <location>
        <begin position="325"/>
        <end position="345"/>
    </location>
</feature>
<keyword evidence="5 7" id="KW-0472">Membrane</keyword>
<keyword evidence="2" id="KW-0813">Transport</keyword>
<feature type="transmembrane region" description="Helical" evidence="7">
    <location>
        <begin position="447"/>
        <end position="470"/>
    </location>
</feature>
<dbReference type="GeneID" id="80873558"/>
<dbReference type="SUPFAM" id="SSF103473">
    <property type="entry name" value="MFS general substrate transporter"/>
    <property type="match status" value="1"/>
</dbReference>
<feature type="transmembrane region" description="Helical" evidence="7">
    <location>
        <begin position="415"/>
        <end position="435"/>
    </location>
</feature>
<dbReference type="PANTHER" id="PTHR43791:SF50">
    <property type="entry name" value="TRANSPORTER, PUTATIVE (AFU_ORTHOLOGUE AFUA_2G00840)-RELATED"/>
    <property type="match status" value="1"/>
</dbReference>
<sequence length="506" mass="55921">MDRSVSSVLEKSIALDEKSDKINGDQRVSVDLGESEEAAEVYVIDHKAERKLCRKLDIRILPLLALLYLFNALDKSNVSNAKTNGIDKDLGFKGDEYNIMISIFYIPFVLCAFPFSYLYKRFGAARMLPLFMLSFGVMSLCQAAVKNFAGMMTVRWFLGMAESAVLPGVVYYLTTFYRRTELARRLAIFYAAANISSAFGGLLAYGVFHIKSGKLKGWQYLFLIEGSSTFLSAALIFLLLPVSVEKAHFLTDEDKFLARMRIDNDSSSAITEKLTFKQSLSVFNNPIAILWLLEEMALGVPLNSINNWLPQIVGAMGFSSVNTNLMTVAPAISGAVWLLVFAFVSDYLENRGIILIIAISTTMVGFIVYGSIDILNHIGISYFACFLMTAGAAASSVLTSTWYNNNIPNEGRRAAFTSVGVPLANAMGLVSSNIFRPKDAPKYVLALGITAGFGGLGILLVASINLYMLYDNNRRNKIQGRKKTFADVSTKELGEGPVNPNFRWFY</sequence>
<gene>
    <name evidence="9" type="ORF">SOMG_00070</name>
</gene>
<evidence type="ECO:0000256" key="1">
    <source>
        <dbReference type="ARBA" id="ARBA00004141"/>
    </source>
</evidence>
<feature type="transmembrane region" description="Helical" evidence="7">
    <location>
        <begin position="186"/>
        <end position="208"/>
    </location>
</feature>
<dbReference type="GO" id="GO:0022857">
    <property type="term" value="F:transmembrane transporter activity"/>
    <property type="evidence" value="ECO:0007669"/>
    <property type="project" value="InterPro"/>
</dbReference>
<feature type="transmembrane region" description="Helical" evidence="7">
    <location>
        <begin position="155"/>
        <end position="174"/>
    </location>
</feature>
<dbReference type="FunFam" id="1.20.1250.20:FF:000013">
    <property type="entry name" value="MFS general substrate transporter"/>
    <property type="match status" value="1"/>
</dbReference>
<dbReference type="Proteomes" id="UP001212411">
    <property type="component" value="Chromosome 1"/>
</dbReference>
<comment type="subcellular location">
    <subcellularLocation>
        <location evidence="1">Membrane</location>
        <topology evidence="1">Multi-pass membrane protein</topology>
    </subcellularLocation>
</comment>
<evidence type="ECO:0000256" key="2">
    <source>
        <dbReference type="ARBA" id="ARBA00022448"/>
    </source>
</evidence>
<feature type="transmembrane region" description="Helical" evidence="7">
    <location>
        <begin position="220"/>
        <end position="240"/>
    </location>
</feature>
<feature type="domain" description="Major facilitator superfamily (MFS) profile" evidence="8">
    <location>
        <begin position="60"/>
        <end position="475"/>
    </location>
</feature>
<protein>
    <submittedName>
        <fullName evidence="9">Carboxylic acid transmembrane transporter</fullName>
    </submittedName>
</protein>
<dbReference type="FunFam" id="1.20.1250.20:FF:000188">
    <property type="entry name" value="MFS general substrate transporter"/>
    <property type="match status" value="1"/>
</dbReference>
<dbReference type="RefSeq" id="XP_056034876.1">
    <property type="nucleotide sequence ID" value="XM_056178869.1"/>
</dbReference>
<proteinExistence type="inferred from homology"/>
<evidence type="ECO:0000259" key="8">
    <source>
        <dbReference type="PROSITE" id="PS50850"/>
    </source>
</evidence>
<dbReference type="Pfam" id="PF07690">
    <property type="entry name" value="MFS_1"/>
    <property type="match status" value="1"/>
</dbReference>
<reference evidence="9 10" key="1">
    <citation type="journal article" date="2023" name="G3 (Bethesda)">
        <title>A high-quality reference genome for the fission yeast Schizosaccharomyces osmophilus.</title>
        <authorList>
            <person name="Jia G.S."/>
            <person name="Zhang W.C."/>
            <person name="Liang Y."/>
            <person name="Liu X.H."/>
            <person name="Rhind N."/>
            <person name="Pidoux A."/>
            <person name="Brysch-Herzberg M."/>
            <person name="Du L.L."/>
        </authorList>
    </citation>
    <scope>NUCLEOTIDE SEQUENCE [LARGE SCALE GENOMIC DNA]</scope>
    <source>
        <strain evidence="9 10">CBS 15793</strain>
    </source>
</reference>
<keyword evidence="3 7" id="KW-0812">Transmembrane</keyword>